<keyword evidence="6 10" id="KW-0812">Transmembrane</keyword>
<dbReference type="Pfam" id="PF01554">
    <property type="entry name" value="MatE"/>
    <property type="match status" value="2"/>
</dbReference>
<comment type="caution">
    <text evidence="11">The sequence shown here is derived from an EMBL/GenBank/DDBJ whole genome shotgun (WGS) entry which is preliminary data.</text>
</comment>
<feature type="transmembrane region" description="Helical" evidence="10">
    <location>
        <begin position="315"/>
        <end position="334"/>
    </location>
</feature>
<dbReference type="Proteomes" id="UP000886804">
    <property type="component" value="Unassembled WGS sequence"/>
</dbReference>
<dbReference type="GO" id="GO:0005886">
    <property type="term" value="C:plasma membrane"/>
    <property type="evidence" value="ECO:0007669"/>
    <property type="project" value="UniProtKB-SubCell"/>
</dbReference>
<feature type="transmembrane region" description="Helical" evidence="10">
    <location>
        <begin position="135"/>
        <end position="152"/>
    </location>
</feature>
<comment type="similarity">
    <text evidence="2">Belongs to the multi antimicrobial extrusion (MATE) (TC 2.A.66.1) family. MepA subfamily.</text>
</comment>
<evidence type="ECO:0000256" key="5">
    <source>
        <dbReference type="ARBA" id="ARBA00022475"/>
    </source>
</evidence>
<organism evidence="11 12">
    <name type="scientific">Candidatus Enterocloster faecavium</name>
    <dbReference type="NCBI Taxonomy" id="2838560"/>
    <lineage>
        <taxon>Bacteria</taxon>
        <taxon>Bacillati</taxon>
        <taxon>Bacillota</taxon>
        <taxon>Clostridia</taxon>
        <taxon>Lachnospirales</taxon>
        <taxon>Lachnospiraceae</taxon>
        <taxon>Enterocloster</taxon>
    </lineage>
</organism>
<feature type="transmembrane region" description="Helical" evidence="10">
    <location>
        <begin position="232"/>
        <end position="256"/>
    </location>
</feature>
<dbReference type="GO" id="GO:0015297">
    <property type="term" value="F:antiporter activity"/>
    <property type="evidence" value="ECO:0007669"/>
    <property type="project" value="InterPro"/>
</dbReference>
<feature type="transmembrane region" description="Helical" evidence="10">
    <location>
        <begin position="193"/>
        <end position="211"/>
    </location>
</feature>
<evidence type="ECO:0000256" key="9">
    <source>
        <dbReference type="ARBA" id="ARBA00023251"/>
    </source>
</evidence>
<evidence type="ECO:0000313" key="12">
    <source>
        <dbReference type="Proteomes" id="UP000886804"/>
    </source>
</evidence>
<comment type="subcellular location">
    <subcellularLocation>
        <location evidence="1">Cell membrane</location>
        <topology evidence="1">Multi-pass membrane protein</topology>
    </subcellularLocation>
</comment>
<reference evidence="11" key="1">
    <citation type="journal article" date="2021" name="PeerJ">
        <title>Extensive microbial diversity within the chicken gut microbiome revealed by metagenomics and culture.</title>
        <authorList>
            <person name="Gilroy R."/>
            <person name="Ravi A."/>
            <person name="Getino M."/>
            <person name="Pursley I."/>
            <person name="Horton D.L."/>
            <person name="Alikhan N.F."/>
            <person name="Baker D."/>
            <person name="Gharbi K."/>
            <person name="Hall N."/>
            <person name="Watson M."/>
            <person name="Adriaenssens E.M."/>
            <person name="Foster-Nyarko E."/>
            <person name="Jarju S."/>
            <person name="Secka A."/>
            <person name="Antonio M."/>
            <person name="Oren A."/>
            <person name="Chaudhuri R.R."/>
            <person name="La Ragione R."/>
            <person name="Hildebrand F."/>
            <person name="Pallen M.J."/>
        </authorList>
    </citation>
    <scope>NUCLEOTIDE SEQUENCE</scope>
    <source>
        <strain evidence="11">CHK188-4685</strain>
    </source>
</reference>
<evidence type="ECO:0000256" key="3">
    <source>
        <dbReference type="ARBA" id="ARBA00022106"/>
    </source>
</evidence>
<dbReference type="GO" id="GO:0042910">
    <property type="term" value="F:xenobiotic transmembrane transporter activity"/>
    <property type="evidence" value="ECO:0007669"/>
    <property type="project" value="InterPro"/>
</dbReference>
<feature type="transmembrane region" description="Helical" evidence="10">
    <location>
        <begin position="164"/>
        <end position="187"/>
    </location>
</feature>
<proteinExistence type="inferred from homology"/>
<evidence type="ECO:0000256" key="2">
    <source>
        <dbReference type="ARBA" id="ARBA00008417"/>
    </source>
</evidence>
<dbReference type="CDD" id="cd13143">
    <property type="entry name" value="MATE_MepA_like"/>
    <property type="match status" value="1"/>
</dbReference>
<accession>A0A9D2L5G5</accession>
<dbReference type="GO" id="GO:0046677">
    <property type="term" value="P:response to antibiotic"/>
    <property type="evidence" value="ECO:0007669"/>
    <property type="project" value="UniProtKB-KW"/>
</dbReference>
<evidence type="ECO:0000256" key="4">
    <source>
        <dbReference type="ARBA" id="ARBA00022448"/>
    </source>
</evidence>
<dbReference type="InterPro" id="IPR045070">
    <property type="entry name" value="MATE_MepA-like"/>
</dbReference>
<protein>
    <recommendedName>
        <fullName evidence="3">Multidrug export protein MepA</fullName>
    </recommendedName>
</protein>
<keyword evidence="4" id="KW-0813">Transport</keyword>
<evidence type="ECO:0000313" key="11">
    <source>
        <dbReference type="EMBL" id="HJB06377.1"/>
    </source>
</evidence>
<sequence>MKENGLLTEPLPRLFWRYVLPAMAAMVLDGIQGIVDGLFLGNYVGAEAMASVNIANPYFQVIIGGSMIICTGTMSAAGRALGAGDGKRAKDIYHSALLVLLGLSLVILLAGVLGAAPLARFLGANEVLLEGSGQYIHTLAFFAPVIAFKILFGFSGCLVGKPQLYLAGTITTISTNVIMDYVAVGVLGLGVRGAAFATGLAYLAGLLVVAGPMFRAETVLNVYDGQFRAGEILYAAFNGSSEGVTYAATALTVFLMNRSFMAYAGESGVAAFTIINYVGNFVTLLMFGMSDGISPILSNNYGAGNRERIQKTLRAALICNFLLGLALFGIFWIWGRNLISLFLDGDQGEHVIGLAVRGAKIYGLCFLANGFNIVQSGYHTALGDAVSSILIAASRGIVFVPIGLALFSRILGMDGVWLSLPFAEAVTVGVCLWIGRIKKKTGGNDRWM</sequence>
<dbReference type="PIRSF" id="PIRSF006603">
    <property type="entry name" value="DinF"/>
    <property type="match status" value="1"/>
</dbReference>
<dbReference type="PANTHER" id="PTHR43823">
    <property type="entry name" value="SPORULATION PROTEIN YKVU"/>
    <property type="match status" value="1"/>
</dbReference>
<name>A0A9D2L5G5_9FIRM</name>
<keyword evidence="7 10" id="KW-1133">Transmembrane helix</keyword>
<feature type="transmembrane region" description="Helical" evidence="10">
    <location>
        <begin position="93"/>
        <end position="115"/>
    </location>
</feature>
<feature type="transmembrane region" description="Helical" evidence="10">
    <location>
        <begin position="58"/>
        <end position="81"/>
    </location>
</feature>
<dbReference type="InterPro" id="IPR048279">
    <property type="entry name" value="MdtK-like"/>
</dbReference>
<feature type="transmembrane region" description="Helical" evidence="10">
    <location>
        <begin position="416"/>
        <end position="435"/>
    </location>
</feature>
<dbReference type="InterPro" id="IPR002528">
    <property type="entry name" value="MATE_fam"/>
</dbReference>
<feature type="transmembrane region" description="Helical" evidence="10">
    <location>
        <begin position="268"/>
        <end position="287"/>
    </location>
</feature>
<gene>
    <name evidence="11" type="ORF">H9716_00720</name>
</gene>
<dbReference type="PANTHER" id="PTHR43823:SF3">
    <property type="entry name" value="MULTIDRUG EXPORT PROTEIN MEPA"/>
    <property type="match status" value="1"/>
</dbReference>
<evidence type="ECO:0000256" key="10">
    <source>
        <dbReference type="SAM" id="Phobius"/>
    </source>
</evidence>
<reference evidence="11" key="2">
    <citation type="submission" date="2021-04" db="EMBL/GenBank/DDBJ databases">
        <authorList>
            <person name="Gilroy R."/>
        </authorList>
    </citation>
    <scope>NUCLEOTIDE SEQUENCE</scope>
    <source>
        <strain evidence="11">CHK188-4685</strain>
    </source>
</reference>
<evidence type="ECO:0000256" key="7">
    <source>
        <dbReference type="ARBA" id="ARBA00022989"/>
    </source>
</evidence>
<dbReference type="InterPro" id="IPR051327">
    <property type="entry name" value="MATE_MepA_subfamily"/>
</dbReference>
<feature type="transmembrane region" description="Helical" evidence="10">
    <location>
        <begin position="386"/>
        <end position="410"/>
    </location>
</feature>
<dbReference type="EMBL" id="DWYS01000009">
    <property type="protein sequence ID" value="HJB06377.1"/>
    <property type="molecule type" value="Genomic_DNA"/>
</dbReference>
<keyword evidence="5" id="KW-1003">Cell membrane</keyword>
<keyword evidence="8 10" id="KW-0472">Membrane</keyword>
<evidence type="ECO:0000256" key="8">
    <source>
        <dbReference type="ARBA" id="ARBA00023136"/>
    </source>
</evidence>
<dbReference type="AlphaFoldDB" id="A0A9D2L5G5"/>
<keyword evidence="9" id="KW-0046">Antibiotic resistance</keyword>
<evidence type="ECO:0000256" key="6">
    <source>
        <dbReference type="ARBA" id="ARBA00022692"/>
    </source>
</evidence>
<feature type="transmembrane region" description="Helical" evidence="10">
    <location>
        <begin position="15"/>
        <end position="35"/>
    </location>
</feature>
<evidence type="ECO:0000256" key="1">
    <source>
        <dbReference type="ARBA" id="ARBA00004651"/>
    </source>
</evidence>